<evidence type="ECO:0000256" key="3">
    <source>
        <dbReference type="ARBA" id="ARBA00022692"/>
    </source>
</evidence>
<dbReference type="EMBL" id="SDAM02001264">
    <property type="protein sequence ID" value="KAH6822387.1"/>
    <property type="molecule type" value="Genomic_DNA"/>
</dbReference>
<proteinExistence type="inferred from homology"/>
<dbReference type="InterPro" id="IPR000620">
    <property type="entry name" value="EamA_dom"/>
</dbReference>
<comment type="similarity">
    <text evidence="2 6">Belongs to the drug/metabolite transporter (DMT) superfamily. Plant drug/metabolite exporter (P-DME) (TC 2.A.7.4) family.</text>
</comment>
<sequence length="356" mass="38109">MGLPEHAATPYLGMVVGTIAQVGLIIISKSALATGMSSYTFVAYSNALAALILLPLSLLIHRSSNRPPLTFLMVCGFFSLGVLGCLAQLTGYTGISYTSAEFASAMLNLIPGFTFALAVIFRMEELNCRNSSFLAKTIGTLVSIAGAFVVTLYKGPEILANQSSPKLHYKYVGAPQSSWILGGLFLAADCVVASGYIIVQASILKKYPAELIIVFFYCFFAAILSTAVSLVTDQDLSSWSLQPNIRLIAVLYSGVFGSALQVSITAWCLHKRGPLFVAMFHPLSIVISAVLGIIFLGDILYLGSLLGSIIIVIGFYSVMWGKAKEVKVIENRTDCSSAPTSEKALLLPVEDEKTTV</sequence>
<protein>
    <recommendedName>
        <fullName evidence="6">WAT1-related protein</fullName>
    </recommendedName>
</protein>
<reference evidence="8 9" key="1">
    <citation type="journal article" date="2021" name="Nat. Commun.">
        <title>Incipient diploidization of the medicinal plant Perilla within 10,000 years.</title>
        <authorList>
            <person name="Zhang Y."/>
            <person name="Shen Q."/>
            <person name="Leng L."/>
            <person name="Zhang D."/>
            <person name="Chen S."/>
            <person name="Shi Y."/>
            <person name="Ning Z."/>
            <person name="Chen S."/>
        </authorList>
    </citation>
    <scope>NUCLEOTIDE SEQUENCE [LARGE SCALE GENOMIC DNA]</scope>
    <source>
        <strain evidence="9">cv. PC099</strain>
    </source>
</reference>
<feature type="transmembrane region" description="Helical" evidence="6">
    <location>
        <begin position="179"/>
        <end position="199"/>
    </location>
</feature>
<feature type="transmembrane region" description="Helical" evidence="6">
    <location>
        <begin position="211"/>
        <end position="232"/>
    </location>
</feature>
<evidence type="ECO:0000256" key="1">
    <source>
        <dbReference type="ARBA" id="ARBA00004141"/>
    </source>
</evidence>
<name>A0AAD4P1A2_PERFH</name>
<gene>
    <name evidence="8" type="ORF">C2S53_003852</name>
</gene>
<keyword evidence="5 6" id="KW-0472">Membrane</keyword>
<evidence type="ECO:0000313" key="9">
    <source>
        <dbReference type="Proteomes" id="UP001190926"/>
    </source>
</evidence>
<dbReference type="Proteomes" id="UP001190926">
    <property type="component" value="Unassembled WGS sequence"/>
</dbReference>
<feature type="domain" description="EamA" evidence="7">
    <location>
        <begin position="182"/>
        <end position="318"/>
    </location>
</feature>
<feature type="transmembrane region" description="Helical" evidence="6">
    <location>
        <begin position="12"/>
        <end position="32"/>
    </location>
</feature>
<feature type="transmembrane region" description="Helical" evidence="6">
    <location>
        <begin position="133"/>
        <end position="153"/>
    </location>
</feature>
<feature type="transmembrane region" description="Helical" evidence="6">
    <location>
        <begin position="71"/>
        <end position="90"/>
    </location>
</feature>
<dbReference type="GO" id="GO:0022857">
    <property type="term" value="F:transmembrane transporter activity"/>
    <property type="evidence" value="ECO:0007669"/>
    <property type="project" value="InterPro"/>
</dbReference>
<evidence type="ECO:0000256" key="6">
    <source>
        <dbReference type="RuleBase" id="RU363077"/>
    </source>
</evidence>
<accession>A0AAD4P1A2</accession>
<evidence type="ECO:0000256" key="5">
    <source>
        <dbReference type="ARBA" id="ARBA00023136"/>
    </source>
</evidence>
<feature type="transmembrane region" description="Helical" evidence="6">
    <location>
        <begin position="301"/>
        <end position="319"/>
    </location>
</feature>
<dbReference type="SUPFAM" id="SSF103481">
    <property type="entry name" value="Multidrug resistance efflux transporter EmrE"/>
    <property type="match status" value="2"/>
</dbReference>
<feature type="transmembrane region" description="Helical" evidence="6">
    <location>
        <begin position="244"/>
        <end position="268"/>
    </location>
</feature>
<dbReference type="InterPro" id="IPR030184">
    <property type="entry name" value="WAT1-related"/>
</dbReference>
<evidence type="ECO:0000256" key="2">
    <source>
        <dbReference type="ARBA" id="ARBA00007635"/>
    </source>
</evidence>
<feature type="transmembrane region" description="Helical" evidence="6">
    <location>
        <begin position="275"/>
        <end position="295"/>
    </location>
</feature>
<dbReference type="InterPro" id="IPR037185">
    <property type="entry name" value="EmrE-like"/>
</dbReference>
<comment type="caution">
    <text evidence="8">The sequence shown here is derived from an EMBL/GenBank/DDBJ whole genome shotgun (WGS) entry which is preliminary data.</text>
</comment>
<dbReference type="Pfam" id="PF00892">
    <property type="entry name" value="EamA"/>
    <property type="match status" value="2"/>
</dbReference>
<comment type="subcellular location">
    <subcellularLocation>
        <location evidence="1 6">Membrane</location>
        <topology evidence="1 6">Multi-pass membrane protein</topology>
    </subcellularLocation>
</comment>
<organism evidence="8 9">
    <name type="scientific">Perilla frutescens var. hirtella</name>
    <name type="common">Perilla citriodora</name>
    <name type="synonym">Perilla setoyensis</name>
    <dbReference type="NCBI Taxonomy" id="608512"/>
    <lineage>
        <taxon>Eukaryota</taxon>
        <taxon>Viridiplantae</taxon>
        <taxon>Streptophyta</taxon>
        <taxon>Embryophyta</taxon>
        <taxon>Tracheophyta</taxon>
        <taxon>Spermatophyta</taxon>
        <taxon>Magnoliopsida</taxon>
        <taxon>eudicotyledons</taxon>
        <taxon>Gunneridae</taxon>
        <taxon>Pentapetalae</taxon>
        <taxon>asterids</taxon>
        <taxon>lamiids</taxon>
        <taxon>Lamiales</taxon>
        <taxon>Lamiaceae</taxon>
        <taxon>Nepetoideae</taxon>
        <taxon>Elsholtzieae</taxon>
        <taxon>Perilla</taxon>
    </lineage>
</organism>
<dbReference type="AlphaFoldDB" id="A0AAD4P1A2"/>
<feature type="transmembrane region" description="Helical" evidence="6">
    <location>
        <begin position="38"/>
        <end position="59"/>
    </location>
</feature>
<evidence type="ECO:0000259" key="7">
    <source>
        <dbReference type="Pfam" id="PF00892"/>
    </source>
</evidence>
<keyword evidence="9" id="KW-1185">Reference proteome</keyword>
<keyword evidence="4 6" id="KW-1133">Transmembrane helix</keyword>
<evidence type="ECO:0000313" key="8">
    <source>
        <dbReference type="EMBL" id="KAH6822387.1"/>
    </source>
</evidence>
<evidence type="ECO:0000256" key="4">
    <source>
        <dbReference type="ARBA" id="ARBA00022989"/>
    </source>
</evidence>
<dbReference type="GO" id="GO:0016020">
    <property type="term" value="C:membrane"/>
    <property type="evidence" value="ECO:0007669"/>
    <property type="project" value="UniProtKB-SubCell"/>
</dbReference>
<feature type="domain" description="EamA" evidence="7">
    <location>
        <begin position="11"/>
        <end position="151"/>
    </location>
</feature>
<feature type="transmembrane region" description="Helical" evidence="6">
    <location>
        <begin position="102"/>
        <end position="121"/>
    </location>
</feature>
<dbReference type="PANTHER" id="PTHR31218">
    <property type="entry name" value="WAT1-RELATED PROTEIN"/>
    <property type="match status" value="1"/>
</dbReference>
<keyword evidence="3 6" id="KW-0812">Transmembrane</keyword>